<dbReference type="Pfam" id="PF06468">
    <property type="entry name" value="Spond_N"/>
    <property type="match status" value="1"/>
</dbReference>
<sequence length="254" mass="27734">MSHSHRTPAYSRTDLFHSRIAINNDLRGFRMKNATKTLISFALLSLSPSLLASSYYYHERVYEVTVTNLTKGIAFTPVLGATHLPRNQLFRLGEPVTDNVERVAEGGDIGPLRAELDASSQYSATAASEGLLTNGQSVTFEITSQRPHSRISLISMLLPTNDTMVSLRGKRLPRYIGTSVTYQMHAYDAGTEANDELCANIPGPLCGGQPFSADAPTDEGYVYPSPGIHGEGDLAQSAYDWQGAVAKVRIKRIQ</sequence>
<dbReference type="eggNOG" id="ENOG502ZFV4">
    <property type="taxonomic scope" value="Bacteria"/>
</dbReference>
<accession>U4KCU0</accession>
<keyword evidence="3" id="KW-1185">Reference proteome</keyword>
<evidence type="ECO:0000313" key="3">
    <source>
        <dbReference type="Proteomes" id="UP000016895"/>
    </source>
</evidence>
<evidence type="ECO:0000259" key="1">
    <source>
        <dbReference type="Pfam" id="PF06468"/>
    </source>
</evidence>
<dbReference type="STRING" id="28173.VIBNI_A2179"/>
<gene>
    <name evidence="2" type="ORF">VIBNI_A2179</name>
</gene>
<protein>
    <recommendedName>
        <fullName evidence="1">Spondin domain-containing protein</fullName>
    </recommendedName>
</protein>
<dbReference type="AlphaFoldDB" id="U4KCU0"/>
<proteinExistence type="predicted"/>
<dbReference type="Gene3D" id="2.60.40.2130">
    <property type="entry name" value="F-spondin domain"/>
    <property type="match status" value="1"/>
</dbReference>
<dbReference type="EMBL" id="FO203526">
    <property type="protein sequence ID" value="CCO58257.1"/>
    <property type="molecule type" value="Genomic_DNA"/>
</dbReference>
<name>U4KCU0_9VIBR</name>
<dbReference type="KEGG" id="vni:VIBNI_A2179"/>
<dbReference type="InterPro" id="IPR009465">
    <property type="entry name" value="Spondin_N"/>
</dbReference>
<organism evidence="2 3">
    <name type="scientific">Vibrio nigripulchritudo</name>
    <dbReference type="NCBI Taxonomy" id="28173"/>
    <lineage>
        <taxon>Bacteria</taxon>
        <taxon>Pseudomonadati</taxon>
        <taxon>Pseudomonadota</taxon>
        <taxon>Gammaproteobacteria</taxon>
        <taxon>Vibrionales</taxon>
        <taxon>Vibrionaceae</taxon>
        <taxon>Vibrio</taxon>
    </lineage>
</organism>
<dbReference type="PATRIC" id="fig|1260221.3.peg.2069"/>
<evidence type="ECO:0000313" key="2">
    <source>
        <dbReference type="EMBL" id="CCO58257.1"/>
    </source>
</evidence>
<feature type="domain" description="Spondin" evidence="1">
    <location>
        <begin position="74"/>
        <end position="193"/>
    </location>
</feature>
<dbReference type="InterPro" id="IPR038678">
    <property type="entry name" value="Spondin_N_sf"/>
</dbReference>
<dbReference type="Proteomes" id="UP000016895">
    <property type="component" value="Chromosome 1"/>
</dbReference>
<dbReference type="NCBIfam" id="NF038123">
    <property type="entry name" value="NF038123_dom"/>
    <property type="match status" value="1"/>
</dbReference>
<reference evidence="2 3" key="1">
    <citation type="journal article" date="2013" name="ISME J.">
        <title>Comparative genomics of pathogenic lineages of Vibrio nigripulchritudo identifies virulence-associated traits.</title>
        <authorList>
            <person name="Goudenege D."/>
            <person name="Labreuche Y."/>
            <person name="Krin E."/>
            <person name="Ansquer D."/>
            <person name="Mangenot S."/>
            <person name="Calteau A."/>
            <person name="Medigue C."/>
            <person name="Mazel D."/>
            <person name="Polz M.F."/>
            <person name="Le Roux F."/>
        </authorList>
    </citation>
    <scope>NUCLEOTIDE SEQUENCE [LARGE SCALE GENOMIC DNA]</scope>
    <source>
        <strain evidence="3">SnF1</strain>
    </source>
</reference>